<proteinExistence type="predicted"/>
<dbReference type="EMBL" id="SIHJ01000004">
    <property type="protein sequence ID" value="TWT31283.1"/>
    <property type="molecule type" value="Genomic_DNA"/>
</dbReference>
<gene>
    <name evidence="6" type="ORF">KOR34_46590</name>
</gene>
<keyword evidence="7" id="KW-1185">Reference proteome</keyword>
<reference evidence="6 7" key="1">
    <citation type="submission" date="2019-02" db="EMBL/GenBank/DDBJ databases">
        <title>Deep-cultivation of Planctomycetes and their phenomic and genomic characterization uncovers novel biology.</title>
        <authorList>
            <person name="Wiegand S."/>
            <person name="Jogler M."/>
            <person name="Boedeker C."/>
            <person name="Pinto D."/>
            <person name="Vollmers J."/>
            <person name="Rivas-Marin E."/>
            <person name="Kohn T."/>
            <person name="Peeters S.H."/>
            <person name="Heuer A."/>
            <person name="Rast P."/>
            <person name="Oberbeckmann S."/>
            <person name="Bunk B."/>
            <person name="Jeske O."/>
            <person name="Meyerdierks A."/>
            <person name="Storesund J.E."/>
            <person name="Kallscheuer N."/>
            <person name="Luecker S."/>
            <person name="Lage O.M."/>
            <person name="Pohl T."/>
            <person name="Merkel B.J."/>
            <person name="Hornburger P."/>
            <person name="Mueller R.-W."/>
            <person name="Bruemmer F."/>
            <person name="Labrenz M."/>
            <person name="Spormann A.M."/>
            <person name="Op Den Camp H."/>
            <person name="Overmann J."/>
            <person name="Amann R."/>
            <person name="Jetten M.S.M."/>
            <person name="Mascher T."/>
            <person name="Medema M.H."/>
            <person name="Devos D.P."/>
            <person name="Kaster A.-K."/>
            <person name="Ovreas L."/>
            <person name="Rohde M."/>
            <person name="Galperin M.Y."/>
            <person name="Jogler C."/>
        </authorList>
    </citation>
    <scope>NUCLEOTIDE SEQUENCE [LARGE SCALE GENOMIC DNA]</scope>
    <source>
        <strain evidence="6 7">KOR34</strain>
    </source>
</reference>
<organism evidence="6 7">
    <name type="scientific">Posidoniimonas corsicana</name>
    <dbReference type="NCBI Taxonomy" id="1938618"/>
    <lineage>
        <taxon>Bacteria</taxon>
        <taxon>Pseudomonadati</taxon>
        <taxon>Planctomycetota</taxon>
        <taxon>Planctomycetia</taxon>
        <taxon>Pirellulales</taxon>
        <taxon>Lacipirellulaceae</taxon>
        <taxon>Posidoniimonas</taxon>
    </lineage>
</organism>
<feature type="transmembrane region" description="Helical" evidence="5">
    <location>
        <begin position="208"/>
        <end position="229"/>
    </location>
</feature>
<evidence type="ECO:0000256" key="1">
    <source>
        <dbReference type="ARBA" id="ARBA00004141"/>
    </source>
</evidence>
<feature type="transmembrane region" description="Helical" evidence="5">
    <location>
        <begin position="45"/>
        <end position="69"/>
    </location>
</feature>
<evidence type="ECO:0000256" key="4">
    <source>
        <dbReference type="ARBA" id="ARBA00023136"/>
    </source>
</evidence>
<dbReference type="RefSeq" id="WP_197531681.1">
    <property type="nucleotide sequence ID" value="NZ_SIHJ01000004.1"/>
</dbReference>
<evidence type="ECO:0000256" key="3">
    <source>
        <dbReference type="ARBA" id="ARBA00022989"/>
    </source>
</evidence>
<comment type="caution">
    <text evidence="6">The sequence shown here is derived from an EMBL/GenBank/DDBJ whole genome shotgun (WGS) entry which is preliminary data.</text>
</comment>
<feature type="transmembrane region" description="Helical" evidence="5">
    <location>
        <begin position="317"/>
        <end position="341"/>
    </location>
</feature>
<dbReference type="GO" id="GO:0034755">
    <property type="term" value="P:iron ion transmembrane transport"/>
    <property type="evidence" value="ECO:0007669"/>
    <property type="project" value="TreeGrafter"/>
</dbReference>
<dbReference type="InterPro" id="IPR001046">
    <property type="entry name" value="NRAMP_fam"/>
</dbReference>
<evidence type="ECO:0000313" key="7">
    <source>
        <dbReference type="Proteomes" id="UP000316714"/>
    </source>
</evidence>
<dbReference type="GO" id="GO:0015086">
    <property type="term" value="F:cadmium ion transmembrane transporter activity"/>
    <property type="evidence" value="ECO:0007669"/>
    <property type="project" value="TreeGrafter"/>
</dbReference>
<keyword evidence="2 5" id="KW-0812">Transmembrane</keyword>
<comment type="subcellular location">
    <subcellularLocation>
        <location evidence="1">Membrane</location>
        <topology evidence="1">Multi-pass membrane protein</topology>
    </subcellularLocation>
</comment>
<dbReference type="GO" id="GO:0005886">
    <property type="term" value="C:plasma membrane"/>
    <property type="evidence" value="ECO:0007669"/>
    <property type="project" value="TreeGrafter"/>
</dbReference>
<keyword evidence="3 5" id="KW-1133">Transmembrane helix</keyword>
<evidence type="ECO:0000313" key="6">
    <source>
        <dbReference type="EMBL" id="TWT31283.1"/>
    </source>
</evidence>
<dbReference type="Gene3D" id="1.20.1740.10">
    <property type="entry name" value="Amino acid/polyamine transporter I"/>
    <property type="match status" value="1"/>
</dbReference>
<dbReference type="PANTHER" id="PTHR11706:SF3">
    <property type="entry name" value="METAL ION TRANSPORT PROTEIN"/>
    <property type="match status" value="1"/>
</dbReference>
<feature type="transmembrane region" description="Helical" evidence="5">
    <location>
        <begin position="170"/>
        <end position="188"/>
    </location>
</feature>
<dbReference type="NCBIfam" id="NF037982">
    <property type="entry name" value="Nramp_1"/>
    <property type="match status" value="1"/>
</dbReference>
<dbReference type="AlphaFoldDB" id="A0A5C5V036"/>
<accession>A0A5C5V036</accession>
<feature type="transmembrane region" description="Helical" evidence="5">
    <location>
        <begin position="118"/>
        <end position="135"/>
    </location>
</feature>
<feature type="transmembrane region" description="Helical" evidence="5">
    <location>
        <begin position="264"/>
        <end position="290"/>
    </location>
</feature>
<dbReference type="GO" id="GO:0005384">
    <property type="term" value="F:manganese ion transmembrane transporter activity"/>
    <property type="evidence" value="ECO:0007669"/>
    <property type="project" value="TreeGrafter"/>
</dbReference>
<evidence type="ECO:0000256" key="5">
    <source>
        <dbReference type="SAM" id="Phobius"/>
    </source>
</evidence>
<keyword evidence="4 5" id="KW-0472">Membrane</keyword>
<dbReference type="Proteomes" id="UP000316714">
    <property type="component" value="Unassembled WGS sequence"/>
</dbReference>
<feature type="transmembrane region" description="Helical" evidence="5">
    <location>
        <begin position="427"/>
        <end position="448"/>
    </location>
</feature>
<dbReference type="PANTHER" id="PTHR11706">
    <property type="entry name" value="SOLUTE CARRIER PROTEIN FAMILY 11 MEMBER"/>
    <property type="match status" value="1"/>
</dbReference>
<feature type="transmembrane region" description="Helical" evidence="5">
    <location>
        <begin position="367"/>
        <end position="385"/>
    </location>
</feature>
<feature type="transmembrane region" description="Helical" evidence="5">
    <location>
        <begin position="141"/>
        <end position="158"/>
    </location>
</feature>
<feature type="transmembrane region" description="Helical" evidence="5">
    <location>
        <begin position="391"/>
        <end position="415"/>
    </location>
</feature>
<sequence length="455" mass="49554">MPIDGDPYALTPDKVREPPESLLGQLAYCGPGFVLSASIVGSGELIATTTLGATAGFIVLWVIILSCLVKVALQLEFGRHTILSGRTPLESINRLPGPKPAGAHWTIWGWFLLQPLKIAQMAGIVGAVALVLNLFLPQVEVAVWCWASAGLVGLLVSLERYRMIERSSLALLVLFTLLTLTSVAALQWTDYAISLDDLASGLSFRLPAAATMVVFAAFGLTGVGGDEIIQYGYWLLEKGYAAYAGPREETDAWRRRARGWIRVMTLDAIASMIAYTVVTVAFFLLGAAVLNAQEKIPQGNALIESLAHMYTDTLGPWAHWVFLLGAFVVLFSTLFSAMAAWTRMYADAFAQVGLVNFRDQRSRRRTVFWLAWAFALLWAGIYVINEAPVKMVVLGGIATAAILLLVVYAAIVFRYRDADPAMRPSPLYDAALWCSIIAIVSFVVYGLVDLVRGLG</sequence>
<evidence type="ECO:0000256" key="2">
    <source>
        <dbReference type="ARBA" id="ARBA00022692"/>
    </source>
</evidence>
<name>A0A5C5V036_9BACT</name>
<protein>
    <submittedName>
        <fullName evidence="6">Manganese transport protein MntH</fullName>
    </submittedName>
</protein>